<dbReference type="EMBL" id="LR796415">
    <property type="protein sequence ID" value="CAB4142843.1"/>
    <property type="molecule type" value="Genomic_DNA"/>
</dbReference>
<sequence>MAATERPIDSLLWASQYIKNMPIYRVQTEVLNDAARYFWRAAPWRWTLGNLTTVTLVNNTQDYTVTLPTDFEYAVSANLINAEKIPKELEIVPFIPLEGTKFGQPGSIAITGEGALGNYRFSPVPNGYTGTLPLLTGSYKRQYTKLTETTIFTAGSLIFPDVYIDAFRHAVLYYAYKYADDQRAGNIQVAGKNITYTGQRAEMEAAIEEIRQREPMPLIDVQTAQNPKKEKG</sequence>
<dbReference type="InterPro" id="IPR056209">
    <property type="entry name" value="SU10_adaptor"/>
</dbReference>
<protein>
    <submittedName>
        <fullName evidence="1">Uncharacterized protein</fullName>
    </submittedName>
</protein>
<evidence type="ECO:0000313" key="1">
    <source>
        <dbReference type="EMBL" id="CAB4142843.1"/>
    </source>
</evidence>
<reference evidence="1" key="1">
    <citation type="submission" date="2020-04" db="EMBL/GenBank/DDBJ databases">
        <authorList>
            <person name="Chiriac C."/>
            <person name="Salcher M."/>
            <person name="Ghai R."/>
            <person name="Kavagutti S V."/>
        </authorList>
    </citation>
    <scope>NUCLEOTIDE SEQUENCE</scope>
</reference>
<accession>A0A6J5MC24</accession>
<gene>
    <name evidence="1" type="ORF">UFOVP434_43</name>
</gene>
<dbReference type="Pfam" id="PF24175">
    <property type="entry name" value="SU10_adaptor"/>
    <property type="match status" value="1"/>
</dbReference>
<name>A0A6J5MC24_9CAUD</name>
<proteinExistence type="predicted"/>
<organism evidence="1">
    <name type="scientific">uncultured Caudovirales phage</name>
    <dbReference type="NCBI Taxonomy" id="2100421"/>
    <lineage>
        <taxon>Viruses</taxon>
        <taxon>Duplodnaviria</taxon>
        <taxon>Heunggongvirae</taxon>
        <taxon>Uroviricota</taxon>
        <taxon>Caudoviricetes</taxon>
        <taxon>Peduoviridae</taxon>
        <taxon>Maltschvirus</taxon>
        <taxon>Maltschvirus maltsch</taxon>
    </lineage>
</organism>